<comment type="caution">
    <text evidence="13">The sequence shown here is derived from an EMBL/GenBank/DDBJ whole genome shotgun (WGS) entry which is preliminary data.</text>
</comment>
<dbReference type="Gene3D" id="3.30.2010.10">
    <property type="entry name" value="Metalloproteases ('zincins'), catalytic domain"/>
    <property type="match status" value="1"/>
</dbReference>
<gene>
    <name evidence="13" type="ORF">AC230_04455</name>
</gene>
<dbReference type="OrthoDB" id="9810445at2"/>
<evidence type="ECO:0000256" key="5">
    <source>
        <dbReference type="ARBA" id="ARBA00022801"/>
    </source>
</evidence>
<evidence type="ECO:0000256" key="11">
    <source>
        <dbReference type="SAM" id="MobiDB-lite"/>
    </source>
</evidence>
<dbReference type="Proteomes" id="UP000037288">
    <property type="component" value="Unassembled WGS sequence"/>
</dbReference>
<dbReference type="CDD" id="cd07325">
    <property type="entry name" value="M48_Ste24p_like"/>
    <property type="match status" value="1"/>
</dbReference>
<evidence type="ECO:0000256" key="7">
    <source>
        <dbReference type="ARBA" id="ARBA00022989"/>
    </source>
</evidence>
<feature type="domain" description="Peptidase M48" evidence="12">
    <location>
        <begin position="76"/>
        <end position="271"/>
    </location>
</feature>
<dbReference type="GO" id="GO:0046872">
    <property type="term" value="F:metal ion binding"/>
    <property type="evidence" value="ECO:0007669"/>
    <property type="project" value="UniProtKB-KW"/>
</dbReference>
<keyword evidence="14" id="KW-1185">Reference proteome</keyword>
<keyword evidence="1" id="KW-1003">Cell membrane</keyword>
<dbReference type="GO" id="GO:0004222">
    <property type="term" value="F:metalloendopeptidase activity"/>
    <property type="evidence" value="ECO:0007669"/>
    <property type="project" value="InterPro"/>
</dbReference>
<keyword evidence="3" id="KW-0812">Transmembrane</keyword>
<comment type="cofactor">
    <cofactor evidence="10">
        <name>Zn(2+)</name>
        <dbReference type="ChEBI" id="CHEBI:29105"/>
    </cofactor>
    <text evidence="10">Binds 1 zinc ion per subunit.</text>
</comment>
<proteinExistence type="inferred from homology"/>
<dbReference type="PANTHER" id="PTHR43221:SF3">
    <property type="entry name" value="SLL1280 PROTEIN"/>
    <property type="match status" value="1"/>
</dbReference>
<evidence type="ECO:0000256" key="4">
    <source>
        <dbReference type="ARBA" id="ARBA00022723"/>
    </source>
</evidence>
<dbReference type="PATRIC" id="fig|1678637.3.peg.974"/>
<dbReference type="GO" id="GO:0006508">
    <property type="term" value="P:proteolysis"/>
    <property type="evidence" value="ECO:0007669"/>
    <property type="project" value="UniProtKB-KW"/>
</dbReference>
<keyword evidence="9" id="KW-0472">Membrane</keyword>
<sequence length="347" mass="38123">MKADDEGTARRSGAPARTRFPGISSRAYEHPADRAALVALRKLRGLDTFVRKFRGAFLERALRMEALGEAVRTSDRQFRTVHRTMREASRVLDLDRTPELFVRLDRDVNAATVGVDRPFVVLSSGMLELMDAEELRFVIGHELGHAMSGHLVYGTIARFLAEAGRVLASVPMGGLGLQAVRLALGEWMRMSELSCDRAGLLVVQDREPCLRALMKLAGGAHLGEMDAGEFLRQAAEYRRGEDLRDSVVKFLIEQPRSHPLAVARVAELDHWASGDGYRSVLAGDYALRRDDAGASVRGELRTTGASCAERVRRSTDPLLVMLRDLAVSADRAGDHVLNAVRRGPGAT</sequence>
<name>A0A0K9XMB8_9ACTN</name>
<keyword evidence="6 10" id="KW-0862">Zinc</keyword>
<keyword evidence="8 10" id="KW-0482">Metalloprotease</keyword>
<keyword evidence="5 10" id="KW-0378">Hydrolase</keyword>
<dbReference type="STRING" id="1678637.AC230_04455"/>
<evidence type="ECO:0000256" key="3">
    <source>
        <dbReference type="ARBA" id="ARBA00022692"/>
    </source>
</evidence>
<dbReference type="EMBL" id="LFXA01000002">
    <property type="protein sequence ID" value="KNB53847.1"/>
    <property type="molecule type" value="Genomic_DNA"/>
</dbReference>
<evidence type="ECO:0000259" key="12">
    <source>
        <dbReference type="Pfam" id="PF01435"/>
    </source>
</evidence>
<dbReference type="PANTHER" id="PTHR43221">
    <property type="entry name" value="PROTEASE HTPX"/>
    <property type="match status" value="1"/>
</dbReference>
<evidence type="ECO:0000256" key="6">
    <source>
        <dbReference type="ARBA" id="ARBA00022833"/>
    </source>
</evidence>
<comment type="similarity">
    <text evidence="10">Belongs to the peptidase M48 family.</text>
</comment>
<dbReference type="InterPro" id="IPR050083">
    <property type="entry name" value="HtpX_protease"/>
</dbReference>
<dbReference type="AlphaFoldDB" id="A0A0K9XMB8"/>
<keyword evidence="4" id="KW-0479">Metal-binding</keyword>
<reference evidence="14" key="1">
    <citation type="submission" date="2015-07" db="EMBL/GenBank/DDBJ databases">
        <title>Draft genome sequence of Streptomyces sp. CMAA 1322, a bacterium isolated from Caatinga biome, from dry forest semiarid of Brazil.</title>
        <authorList>
            <person name="Santos S.N."/>
            <person name="Gacesa R."/>
            <person name="Taketani R.G."/>
            <person name="Long P.F."/>
            <person name="Melo I.S."/>
        </authorList>
    </citation>
    <scope>NUCLEOTIDE SEQUENCE [LARGE SCALE GENOMIC DNA]</scope>
    <source>
        <strain evidence="14">CMAA 1322</strain>
    </source>
</reference>
<evidence type="ECO:0000313" key="13">
    <source>
        <dbReference type="EMBL" id="KNB53847.1"/>
    </source>
</evidence>
<evidence type="ECO:0000256" key="8">
    <source>
        <dbReference type="ARBA" id="ARBA00023049"/>
    </source>
</evidence>
<evidence type="ECO:0000256" key="1">
    <source>
        <dbReference type="ARBA" id="ARBA00022475"/>
    </source>
</evidence>
<dbReference type="InterPro" id="IPR001915">
    <property type="entry name" value="Peptidase_M48"/>
</dbReference>
<evidence type="ECO:0000313" key="14">
    <source>
        <dbReference type="Proteomes" id="UP000037288"/>
    </source>
</evidence>
<evidence type="ECO:0000256" key="10">
    <source>
        <dbReference type="RuleBase" id="RU003983"/>
    </source>
</evidence>
<feature type="region of interest" description="Disordered" evidence="11">
    <location>
        <begin position="1"/>
        <end position="25"/>
    </location>
</feature>
<dbReference type="RefSeq" id="WP_049714579.1">
    <property type="nucleotide sequence ID" value="NZ_LFXA01000002.1"/>
</dbReference>
<keyword evidence="2 10" id="KW-0645">Protease</keyword>
<evidence type="ECO:0000256" key="9">
    <source>
        <dbReference type="ARBA" id="ARBA00023136"/>
    </source>
</evidence>
<accession>A0A0K9XMB8</accession>
<protein>
    <recommendedName>
        <fullName evidence="12">Peptidase M48 domain-containing protein</fullName>
    </recommendedName>
</protein>
<dbReference type="Pfam" id="PF01435">
    <property type="entry name" value="Peptidase_M48"/>
    <property type="match status" value="1"/>
</dbReference>
<keyword evidence="7" id="KW-1133">Transmembrane helix</keyword>
<evidence type="ECO:0000256" key="2">
    <source>
        <dbReference type="ARBA" id="ARBA00022670"/>
    </source>
</evidence>
<organism evidence="13 14">
    <name type="scientific">Streptomyces caatingaensis</name>
    <dbReference type="NCBI Taxonomy" id="1678637"/>
    <lineage>
        <taxon>Bacteria</taxon>
        <taxon>Bacillati</taxon>
        <taxon>Actinomycetota</taxon>
        <taxon>Actinomycetes</taxon>
        <taxon>Kitasatosporales</taxon>
        <taxon>Streptomycetaceae</taxon>
        <taxon>Streptomyces</taxon>
    </lineage>
</organism>